<dbReference type="STRING" id="1213857.A0A484FDM7"/>
<evidence type="ECO:0000313" key="2">
    <source>
        <dbReference type="Proteomes" id="UP000014480"/>
    </source>
</evidence>
<reference evidence="2" key="2">
    <citation type="journal article" date="2019" name="Mol. Plant Microbe Interact.">
        <title>Genome sequence resources for four phytopathogenic fungi from the Colletotrichum orbiculare species complex.</title>
        <authorList>
            <person name="Gan P."/>
            <person name="Tsushima A."/>
            <person name="Narusaka M."/>
            <person name="Narusaka Y."/>
            <person name="Takano Y."/>
            <person name="Kubo Y."/>
            <person name="Shirasu K."/>
        </authorList>
    </citation>
    <scope>GENOME REANNOTATION</scope>
    <source>
        <strain evidence="2">104-T / ATCC 96160 / CBS 514.97 / LARS 414 / MAFF 240422</strain>
    </source>
</reference>
<keyword evidence="2" id="KW-1185">Reference proteome</keyword>
<dbReference type="EMBL" id="AMCV02000039">
    <property type="protein sequence ID" value="TDZ15701.1"/>
    <property type="molecule type" value="Genomic_DNA"/>
</dbReference>
<name>A0A484FDM7_COLOR</name>
<evidence type="ECO:0000313" key="1">
    <source>
        <dbReference type="EMBL" id="TDZ15701.1"/>
    </source>
</evidence>
<dbReference type="OrthoDB" id="4793776at2759"/>
<comment type="caution">
    <text evidence="1">The sequence shown here is derived from an EMBL/GenBank/DDBJ whole genome shotgun (WGS) entry which is preliminary data.</text>
</comment>
<proteinExistence type="predicted"/>
<dbReference type="Proteomes" id="UP000014480">
    <property type="component" value="Unassembled WGS sequence"/>
</dbReference>
<gene>
    <name evidence="1" type="ORF">Cob_v011525</name>
</gene>
<reference evidence="2" key="1">
    <citation type="journal article" date="2013" name="New Phytol.">
        <title>Comparative genomic and transcriptomic analyses reveal the hemibiotrophic stage shift of Colletotrichum fungi.</title>
        <authorList>
            <person name="Gan P."/>
            <person name="Ikeda K."/>
            <person name="Irieda H."/>
            <person name="Narusaka M."/>
            <person name="O'Connell R.J."/>
            <person name="Narusaka Y."/>
            <person name="Takano Y."/>
            <person name="Kubo Y."/>
            <person name="Shirasu K."/>
        </authorList>
    </citation>
    <scope>NUCLEOTIDE SEQUENCE [LARGE SCALE GENOMIC DNA]</scope>
    <source>
        <strain evidence="2">104-T / ATCC 96160 / CBS 514.97 / LARS 414 / MAFF 240422</strain>
    </source>
</reference>
<accession>A0A484FDM7</accession>
<organism evidence="1 2">
    <name type="scientific">Colletotrichum orbiculare (strain 104-T / ATCC 96160 / CBS 514.97 / LARS 414 / MAFF 240422)</name>
    <name type="common">Cucumber anthracnose fungus</name>
    <name type="synonym">Colletotrichum lagenarium</name>
    <dbReference type="NCBI Taxonomy" id="1213857"/>
    <lineage>
        <taxon>Eukaryota</taxon>
        <taxon>Fungi</taxon>
        <taxon>Dikarya</taxon>
        <taxon>Ascomycota</taxon>
        <taxon>Pezizomycotina</taxon>
        <taxon>Sordariomycetes</taxon>
        <taxon>Hypocreomycetidae</taxon>
        <taxon>Glomerellales</taxon>
        <taxon>Glomerellaceae</taxon>
        <taxon>Colletotrichum</taxon>
        <taxon>Colletotrichum orbiculare species complex</taxon>
    </lineage>
</organism>
<dbReference type="AlphaFoldDB" id="A0A484FDM7"/>
<protein>
    <submittedName>
        <fullName evidence="1">Uncharacterized protein</fullName>
    </submittedName>
</protein>
<sequence>MGMRIGDGDCGEAVKGLCVISTTAPRRLEAQAYRKPTYTHSSQPASILIGMMSRREPRQLISGYHKACDDLLESLILCNYHDNAPSVESLRPDLYDRVFASGWSTYKAVPEVGGLTKRKVEDTGLYLGTLNRDVATTAKGKGVPGHRRAGQQAMFKASFEYSGQLNFYWVDTSGQKLPTDAVDVEGDLTEEELEEMVGSHYDSSEVARVGGWNWSKVVGWARTRLVSLSQQGTVSTTVLQEENVSELVKVRTIAEYKDRVEAASEM</sequence>